<proteinExistence type="predicted"/>
<sequence>MGSVLLLPLLFLLFSSLRREKMKTFSSFSGTVTMIQDHLVSSDEELMGCFKLMSLLREDGSIVNFVISPKTYFLDHVIVSIGDRVTGFYDVNAPVLLIYPPQYQALIIVKDNPYQNVKVDYFNSQLISSDGQLQLNISSNTPILLENNQPFTLNPANRNLLVVYGPTTFSIPAQTTPYKIIVIC</sequence>
<dbReference type="Proteomes" id="UP000215224">
    <property type="component" value="Chromosome"/>
</dbReference>
<gene>
    <name evidence="1" type="ORF">BC6307_06780</name>
</gene>
<reference evidence="1 2" key="1">
    <citation type="submission" date="2016-12" db="EMBL/GenBank/DDBJ databases">
        <title>The whole genome sequencing and assembly of Bacillus cohnii DSM 6307T strain.</title>
        <authorList>
            <person name="Lee Y.-J."/>
            <person name="Yi H."/>
            <person name="Bahn Y.-S."/>
            <person name="Kim J.F."/>
            <person name="Lee D.-W."/>
        </authorList>
    </citation>
    <scope>NUCLEOTIDE SEQUENCE [LARGE SCALE GENOMIC DNA]</scope>
    <source>
        <strain evidence="1 2">DSM 6307</strain>
    </source>
</reference>
<dbReference type="EMBL" id="CP018866">
    <property type="protein sequence ID" value="AST91004.1"/>
    <property type="molecule type" value="Genomic_DNA"/>
</dbReference>
<keyword evidence="2" id="KW-1185">Reference proteome</keyword>
<dbReference type="KEGG" id="bcoh:BC6307_06780"/>
<organism evidence="1 2">
    <name type="scientific">Sutcliffiella cohnii</name>
    <dbReference type="NCBI Taxonomy" id="33932"/>
    <lineage>
        <taxon>Bacteria</taxon>
        <taxon>Bacillati</taxon>
        <taxon>Bacillota</taxon>
        <taxon>Bacilli</taxon>
        <taxon>Bacillales</taxon>
        <taxon>Bacillaceae</taxon>
        <taxon>Sutcliffiella</taxon>
    </lineage>
</organism>
<protein>
    <submittedName>
        <fullName evidence="1">Uncharacterized protein</fullName>
    </submittedName>
</protein>
<dbReference type="STRING" id="1314751.GCA_001591425_02233"/>
<accession>A0A223KNR2</accession>
<dbReference type="AlphaFoldDB" id="A0A223KNR2"/>
<evidence type="ECO:0000313" key="1">
    <source>
        <dbReference type="EMBL" id="AST91004.1"/>
    </source>
</evidence>
<name>A0A223KNR2_9BACI</name>
<evidence type="ECO:0000313" key="2">
    <source>
        <dbReference type="Proteomes" id="UP000215224"/>
    </source>
</evidence>